<dbReference type="STRING" id="1612308.SAMN05444581_11443"/>
<dbReference type="PANTHER" id="PTHR23538:SF1">
    <property type="entry name" value="44.5 KD BACTERIOCHLOROPHYLL SYNTHASE SUBUNIT"/>
    <property type="match status" value="1"/>
</dbReference>
<feature type="transmembrane region" description="Helical" evidence="6">
    <location>
        <begin position="432"/>
        <end position="453"/>
    </location>
</feature>
<keyword evidence="8" id="KW-1185">Reference proteome</keyword>
<gene>
    <name evidence="7" type="ORF">SAMN05444581_11443</name>
</gene>
<feature type="transmembrane region" description="Helical" evidence="6">
    <location>
        <begin position="294"/>
        <end position="316"/>
    </location>
</feature>
<dbReference type="CDD" id="cd06176">
    <property type="entry name" value="MFS_BCD_PucC-like"/>
    <property type="match status" value="1"/>
</dbReference>
<dbReference type="SUPFAM" id="SSF103473">
    <property type="entry name" value="MFS general substrate transporter"/>
    <property type="match status" value="1"/>
</dbReference>
<dbReference type="RefSeq" id="WP_091684903.1">
    <property type="nucleotide sequence ID" value="NZ_FOSN01000014.1"/>
</dbReference>
<feature type="transmembrane region" description="Helical" evidence="6">
    <location>
        <begin position="177"/>
        <end position="201"/>
    </location>
</feature>
<protein>
    <submittedName>
        <fullName evidence="7">MFS transporter, BCD family, chlorophyll transporter</fullName>
    </submittedName>
</protein>
<feature type="transmembrane region" description="Helical" evidence="6">
    <location>
        <begin position="353"/>
        <end position="374"/>
    </location>
</feature>
<dbReference type="PIRSF" id="PIRSF016565">
    <property type="entry name" value="PucC"/>
    <property type="match status" value="1"/>
</dbReference>
<evidence type="ECO:0000256" key="4">
    <source>
        <dbReference type="ARBA" id="ARBA00022989"/>
    </source>
</evidence>
<dbReference type="InterPro" id="IPR004896">
    <property type="entry name" value="PucC-rel"/>
</dbReference>
<feature type="transmembrane region" description="Helical" evidence="6">
    <location>
        <begin position="265"/>
        <end position="282"/>
    </location>
</feature>
<accession>A0A1I4BE72</accession>
<name>A0A1I4BE72_9HYPH</name>
<comment type="similarity">
    <text evidence="2">Belongs to the PucC family.</text>
</comment>
<feature type="transmembrane region" description="Helical" evidence="6">
    <location>
        <begin position="207"/>
        <end position="228"/>
    </location>
</feature>
<dbReference type="GO" id="GO:0016020">
    <property type="term" value="C:membrane"/>
    <property type="evidence" value="ECO:0007669"/>
    <property type="project" value="UniProtKB-SubCell"/>
</dbReference>
<dbReference type="InterPro" id="IPR026036">
    <property type="entry name" value="PucC"/>
</dbReference>
<evidence type="ECO:0000256" key="6">
    <source>
        <dbReference type="SAM" id="Phobius"/>
    </source>
</evidence>
<keyword evidence="3 6" id="KW-0812">Transmembrane</keyword>
<dbReference type="Gene3D" id="1.20.1250.20">
    <property type="entry name" value="MFS general substrate transporter like domains"/>
    <property type="match status" value="1"/>
</dbReference>
<sequence>MIRINEKLAQGWTRLGPRFLPFADAATIELPLTRLLRLSLFQVTVGMSLVLLIGTLNRVMIVELGVSAWLVALMVSLPLVFAPFRALIGFRSDNHRSVLGWRRAPYIWFGTLIQFGGLAIMPFALIILSGDTNGPLWVGDAAAALSFLLIGAGLHTTQTVGLALATDLAPEHARPRVVALLCMMLLAGMVTSALAFGFLLANFSELRLIQVIQGSAVITVALNVVALWKQEPRNPSRTLAQASEPTFRGAWRDYLNQGERSRRRLVLIGVGTAAFSMEDILLEPYGGQILHLSVGATTALTATLALGSIAGLSLAARRLNRGADPYRVSAFGALVGIAAFTSLIFAAPLESGLLFGLGTGLIGFGAGLFAHGTLTASMNETRRGDAGIAIGAWGAVQASAAGLSIALGGAISDGASALATQGLLGPGLNGPATGYVIVYMLEIALLFVTLAVAGPLVRQLSADWTGPITKQEFETAH</sequence>
<evidence type="ECO:0000313" key="7">
    <source>
        <dbReference type="EMBL" id="SFK66457.1"/>
    </source>
</evidence>
<dbReference type="InterPro" id="IPR036259">
    <property type="entry name" value="MFS_trans_sf"/>
</dbReference>
<evidence type="ECO:0000256" key="2">
    <source>
        <dbReference type="ARBA" id="ARBA00008412"/>
    </source>
</evidence>
<feature type="transmembrane region" description="Helical" evidence="6">
    <location>
        <begin position="66"/>
        <end position="86"/>
    </location>
</feature>
<feature type="transmembrane region" description="Helical" evidence="6">
    <location>
        <begin position="106"/>
        <end position="129"/>
    </location>
</feature>
<keyword evidence="4 6" id="KW-1133">Transmembrane helix</keyword>
<dbReference type="Proteomes" id="UP000198755">
    <property type="component" value="Unassembled WGS sequence"/>
</dbReference>
<dbReference type="AlphaFoldDB" id="A0A1I4BE72"/>
<feature type="transmembrane region" description="Helical" evidence="6">
    <location>
        <begin position="386"/>
        <end position="412"/>
    </location>
</feature>
<proteinExistence type="inferred from homology"/>
<comment type="subcellular location">
    <subcellularLocation>
        <location evidence="1">Membrane</location>
        <topology evidence="1">Multi-pass membrane protein</topology>
    </subcellularLocation>
</comment>
<organism evidence="7 8">
    <name type="scientific">Methylocapsa palsarum</name>
    <dbReference type="NCBI Taxonomy" id="1612308"/>
    <lineage>
        <taxon>Bacteria</taxon>
        <taxon>Pseudomonadati</taxon>
        <taxon>Pseudomonadota</taxon>
        <taxon>Alphaproteobacteria</taxon>
        <taxon>Hyphomicrobiales</taxon>
        <taxon>Beijerinckiaceae</taxon>
        <taxon>Methylocapsa</taxon>
    </lineage>
</organism>
<keyword evidence="5 6" id="KW-0472">Membrane</keyword>
<dbReference type="PANTHER" id="PTHR23538">
    <property type="entry name" value="44.5 KD BACTERIOCHLOROPHYLL SYNTHASE SUBUNIT"/>
    <property type="match status" value="1"/>
</dbReference>
<evidence type="ECO:0000256" key="1">
    <source>
        <dbReference type="ARBA" id="ARBA00004141"/>
    </source>
</evidence>
<dbReference type="Pfam" id="PF03209">
    <property type="entry name" value="PUCC"/>
    <property type="match status" value="1"/>
</dbReference>
<feature type="transmembrane region" description="Helical" evidence="6">
    <location>
        <begin position="328"/>
        <end position="347"/>
    </location>
</feature>
<feature type="transmembrane region" description="Helical" evidence="6">
    <location>
        <begin position="35"/>
        <end position="54"/>
    </location>
</feature>
<dbReference type="OrthoDB" id="8558818at2"/>
<evidence type="ECO:0000313" key="8">
    <source>
        <dbReference type="Proteomes" id="UP000198755"/>
    </source>
</evidence>
<evidence type="ECO:0000256" key="5">
    <source>
        <dbReference type="ARBA" id="ARBA00023136"/>
    </source>
</evidence>
<reference evidence="7 8" key="1">
    <citation type="submission" date="2016-10" db="EMBL/GenBank/DDBJ databases">
        <authorList>
            <person name="de Groot N.N."/>
        </authorList>
    </citation>
    <scope>NUCLEOTIDE SEQUENCE [LARGE SCALE GENOMIC DNA]</scope>
    <source>
        <strain evidence="7 8">NE2</strain>
    </source>
</reference>
<dbReference type="EMBL" id="FOSN01000014">
    <property type="protein sequence ID" value="SFK66457.1"/>
    <property type="molecule type" value="Genomic_DNA"/>
</dbReference>
<evidence type="ECO:0000256" key="3">
    <source>
        <dbReference type="ARBA" id="ARBA00022692"/>
    </source>
</evidence>
<feature type="transmembrane region" description="Helical" evidence="6">
    <location>
        <begin position="141"/>
        <end position="165"/>
    </location>
</feature>